<feature type="region of interest" description="Disordered" evidence="1">
    <location>
        <begin position="46"/>
        <end position="71"/>
    </location>
</feature>
<name>A0A6G0TD05_APHGL</name>
<evidence type="ECO:0000313" key="3">
    <source>
        <dbReference type="Proteomes" id="UP000475862"/>
    </source>
</evidence>
<organism evidence="2 3">
    <name type="scientific">Aphis glycines</name>
    <name type="common">Soybean aphid</name>
    <dbReference type="NCBI Taxonomy" id="307491"/>
    <lineage>
        <taxon>Eukaryota</taxon>
        <taxon>Metazoa</taxon>
        <taxon>Ecdysozoa</taxon>
        <taxon>Arthropoda</taxon>
        <taxon>Hexapoda</taxon>
        <taxon>Insecta</taxon>
        <taxon>Pterygota</taxon>
        <taxon>Neoptera</taxon>
        <taxon>Paraneoptera</taxon>
        <taxon>Hemiptera</taxon>
        <taxon>Sternorrhyncha</taxon>
        <taxon>Aphidomorpha</taxon>
        <taxon>Aphidoidea</taxon>
        <taxon>Aphididae</taxon>
        <taxon>Aphidini</taxon>
        <taxon>Aphis</taxon>
        <taxon>Aphis</taxon>
    </lineage>
</organism>
<dbReference type="AlphaFoldDB" id="A0A6G0TD05"/>
<protein>
    <recommendedName>
        <fullName evidence="4">C2H2-type domain-containing protein</fullName>
    </recommendedName>
</protein>
<comment type="caution">
    <text evidence="2">The sequence shown here is derived from an EMBL/GenBank/DDBJ whole genome shotgun (WGS) entry which is preliminary data.</text>
</comment>
<gene>
    <name evidence="2" type="ORF">AGLY_011491</name>
</gene>
<dbReference type="EMBL" id="VYZN01000043">
    <property type="protein sequence ID" value="KAE9530029.1"/>
    <property type="molecule type" value="Genomic_DNA"/>
</dbReference>
<reference evidence="2 3" key="1">
    <citation type="submission" date="2019-08" db="EMBL/GenBank/DDBJ databases">
        <title>The genome of the soybean aphid Biotype 1, its phylome, world population structure and adaptation to the North American continent.</title>
        <authorList>
            <person name="Giordano R."/>
            <person name="Donthu R.K."/>
            <person name="Hernandez A.G."/>
            <person name="Wright C.L."/>
            <person name="Zimin A.V."/>
        </authorList>
    </citation>
    <scope>NUCLEOTIDE SEQUENCE [LARGE SCALE GENOMIC DNA]</scope>
    <source>
        <tissue evidence="2">Whole aphids</tissue>
    </source>
</reference>
<keyword evidence="3" id="KW-1185">Reference proteome</keyword>
<dbReference type="Proteomes" id="UP000475862">
    <property type="component" value="Unassembled WGS sequence"/>
</dbReference>
<accession>A0A6G0TD05</accession>
<dbReference type="SUPFAM" id="SSF57667">
    <property type="entry name" value="beta-beta-alpha zinc fingers"/>
    <property type="match status" value="1"/>
</dbReference>
<dbReference type="OrthoDB" id="10478649at2759"/>
<dbReference type="InterPro" id="IPR036236">
    <property type="entry name" value="Znf_C2H2_sf"/>
</dbReference>
<evidence type="ECO:0008006" key="4">
    <source>
        <dbReference type="Google" id="ProtNLM"/>
    </source>
</evidence>
<dbReference type="Gene3D" id="3.30.160.60">
    <property type="entry name" value="Classic Zinc Finger"/>
    <property type="match status" value="1"/>
</dbReference>
<evidence type="ECO:0000256" key="1">
    <source>
        <dbReference type="SAM" id="MobiDB-lite"/>
    </source>
</evidence>
<proteinExistence type="predicted"/>
<dbReference type="PANTHER" id="PTHR31511:SF12">
    <property type="entry name" value="RHO TERMINATION FACTOR N-TERMINAL DOMAIN-CONTAINING PROTEIN"/>
    <property type="match status" value="1"/>
</dbReference>
<sequence length="243" mass="28090">MYRMCSVSDKAFTLIKNLHRHAKSHESPTKIVCSISSEIFTRRDNLNRHKKEKHLQSRNGHKRSYHKENSNEAANAKKARLLLVHSPGFTEISSSANRRVVWYYVKNFKNIQNYIEFFNSIKSELVVLLKSLASKHPIKFNLKLEAMYNIPNRTVHLRPQPDQFFSETGVREIVEEGIIKLMAEQDEYSSKGSGYTLQCIDGLLLGVYKYTPMSASTYIPLSDFIEKKKAVINPQNSDQQCFK</sequence>
<dbReference type="PANTHER" id="PTHR31511">
    <property type="entry name" value="PROTEIN CBG23764"/>
    <property type="match status" value="1"/>
</dbReference>
<evidence type="ECO:0000313" key="2">
    <source>
        <dbReference type="EMBL" id="KAE9530029.1"/>
    </source>
</evidence>